<keyword evidence="5" id="KW-1185">Reference proteome</keyword>
<proteinExistence type="predicted"/>
<dbReference type="GO" id="GO:0071260">
    <property type="term" value="P:cellular response to mechanical stimulus"/>
    <property type="evidence" value="ECO:0007669"/>
    <property type="project" value="TreeGrafter"/>
</dbReference>
<dbReference type="Proteomes" id="UP000023152">
    <property type="component" value="Unassembled WGS sequence"/>
</dbReference>
<evidence type="ECO:0000259" key="3">
    <source>
        <dbReference type="Pfam" id="PF12166"/>
    </source>
</evidence>
<dbReference type="OrthoDB" id="303066at2759"/>
<sequence>MYIIFFFVKKEKNKLIKKNKIGNSVPQFGDLNLLTLSNYEFPTGVGLPDTLRPSFSSNSQIFQNVTFQEDGDSIWTIPSPIRENVARVLLNTSLQDTLSTQIVLNYVFTRQGPTSNNPIESSQQLAPFLTGAEARDLGEVLIGKKSSWAAPKPLAVWLSLPASGSISIFSSSRKYNVTLELLPDIDIITNSSGNDYYWSVTMSVPVDVGDKDSSYYNAPLSFLLVSDNFVSSSILSGLGISSYSVVGFYVIVVYSFSQLLRLLYSDKMKNIIFTDLQNVDYLLRLVSAVKLARKQRNFFVEELLYRRLIRIYRDPSLLITLTRRLSEEEQSSLALDGYTDTSEDDPNRLGYLLKDRAPKYDKPIDDDHLPKKQ</sequence>
<keyword evidence="2" id="KW-1133">Transmembrane helix</keyword>
<dbReference type="PANTHER" id="PTHR13167:SF25">
    <property type="entry name" value="PIEZO-TYPE MECHANOSENSITIVE ION CHANNEL COMPONENT"/>
    <property type="match status" value="1"/>
</dbReference>
<feature type="transmembrane region" description="Helical" evidence="2">
    <location>
        <begin position="246"/>
        <end position="264"/>
    </location>
</feature>
<evidence type="ECO:0000256" key="2">
    <source>
        <dbReference type="SAM" id="Phobius"/>
    </source>
</evidence>
<keyword evidence="2" id="KW-0472">Membrane</keyword>
<dbReference type="InterPro" id="IPR031334">
    <property type="entry name" value="Piezo_cap_dom"/>
</dbReference>
<dbReference type="Pfam" id="PF12166">
    <property type="entry name" value="Piezo_cap"/>
    <property type="match status" value="1"/>
</dbReference>
<dbReference type="InterPro" id="IPR027272">
    <property type="entry name" value="Piezo"/>
</dbReference>
<dbReference type="AlphaFoldDB" id="X6NFA2"/>
<dbReference type="EMBL" id="ASPP01009236">
    <property type="protein sequence ID" value="ETO24399.1"/>
    <property type="molecule type" value="Genomic_DNA"/>
</dbReference>
<dbReference type="PANTHER" id="PTHR13167">
    <property type="entry name" value="PIEZO-TYPE MECHANOSENSITIVE ION CHANNEL COMPONENT"/>
    <property type="match status" value="1"/>
</dbReference>
<comment type="caution">
    <text evidence="4">The sequence shown here is derived from an EMBL/GenBank/DDBJ whole genome shotgun (WGS) entry which is preliminary data.</text>
</comment>
<dbReference type="GO" id="GO:0050982">
    <property type="term" value="P:detection of mechanical stimulus"/>
    <property type="evidence" value="ECO:0007669"/>
    <property type="project" value="TreeGrafter"/>
</dbReference>
<feature type="domain" description="Piezo non-specific cation channel cap" evidence="3">
    <location>
        <begin position="58"/>
        <end position="323"/>
    </location>
</feature>
<dbReference type="GO" id="GO:0042391">
    <property type="term" value="P:regulation of membrane potential"/>
    <property type="evidence" value="ECO:0007669"/>
    <property type="project" value="TreeGrafter"/>
</dbReference>
<accession>X6NFA2</accession>
<reference evidence="4 5" key="1">
    <citation type="journal article" date="2013" name="Curr. Biol.">
        <title>The Genome of the Foraminiferan Reticulomyxa filosa.</title>
        <authorList>
            <person name="Glockner G."/>
            <person name="Hulsmann N."/>
            <person name="Schleicher M."/>
            <person name="Noegel A.A."/>
            <person name="Eichinger L."/>
            <person name="Gallinger C."/>
            <person name="Pawlowski J."/>
            <person name="Sierra R."/>
            <person name="Euteneuer U."/>
            <person name="Pillet L."/>
            <person name="Moustafa A."/>
            <person name="Platzer M."/>
            <person name="Groth M."/>
            <person name="Szafranski K."/>
            <person name="Schliwa M."/>
        </authorList>
    </citation>
    <scope>NUCLEOTIDE SEQUENCE [LARGE SCALE GENOMIC DNA]</scope>
</reference>
<evidence type="ECO:0000313" key="4">
    <source>
        <dbReference type="EMBL" id="ETO24399.1"/>
    </source>
</evidence>
<dbReference type="OMA" id="RAPKYDK"/>
<dbReference type="GO" id="GO:0005261">
    <property type="term" value="F:monoatomic cation channel activity"/>
    <property type="evidence" value="ECO:0007669"/>
    <property type="project" value="TreeGrafter"/>
</dbReference>
<feature type="compositionally biased region" description="Basic and acidic residues" evidence="1">
    <location>
        <begin position="353"/>
        <end position="373"/>
    </location>
</feature>
<feature type="region of interest" description="Disordered" evidence="1">
    <location>
        <begin position="335"/>
        <end position="373"/>
    </location>
</feature>
<protein>
    <recommendedName>
        <fullName evidence="3">Piezo non-specific cation channel cap domain-containing protein</fullName>
    </recommendedName>
</protein>
<organism evidence="4 5">
    <name type="scientific">Reticulomyxa filosa</name>
    <dbReference type="NCBI Taxonomy" id="46433"/>
    <lineage>
        <taxon>Eukaryota</taxon>
        <taxon>Sar</taxon>
        <taxon>Rhizaria</taxon>
        <taxon>Retaria</taxon>
        <taxon>Foraminifera</taxon>
        <taxon>Monothalamids</taxon>
        <taxon>Reticulomyxidae</taxon>
        <taxon>Reticulomyxa</taxon>
    </lineage>
</organism>
<keyword evidence="2" id="KW-0812">Transmembrane</keyword>
<name>X6NFA2_RETFI</name>
<dbReference type="GO" id="GO:0016020">
    <property type="term" value="C:membrane"/>
    <property type="evidence" value="ECO:0007669"/>
    <property type="project" value="InterPro"/>
</dbReference>
<gene>
    <name evidence="4" type="ORF">RFI_12756</name>
</gene>
<evidence type="ECO:0000313" key="5">
    <source>
        <dbReference type="Proteomes" id="UP000023152"/>
    </source>
</evidence>
<evidence type="ECO:0000256" key="1">
    <source>
        <dbReference type="SAM" id="MobiDB-lite"/>
    </source>
</evidence>
<dbReference type="GO" id="GO:0008381">
    <property type="term" value="F:mechanosensitive monoatomic ion channel activity"/>
    <property type="evidence" value="ECO:0007669"/>
    <property type="project" value="InterPro"/>
</dbReference>